<dbReference type="NCBIfam" id="NF047436">
    <property type="entry name" value="LA_2272_repeat"/>
    <property type="match status" value="1"/>
</dbReference>
<evidence type="ECO:0000313" key="2">
    <source>
        <dbReference type="Proteomes" id="UP000294616"/>
    </source>
</evidence>
<accession>A0A4R1LRH4</accession>
<dbReference type="RefSeq" id="WP_132225511.1">
    <property type="nucleotide sequence ID" value="NZ_SMGO01000003.1"/>
</dbReference>
<protein>
    <recommendedName>
        <fullName evidence="3">Carboxypeptidase-like protein</fullName>
    </recommendedName>
</protein>
<dbReference type="Proteomes" id="UP000294616">
    <property type="component" value="Unassembled WGS sequence"/>
</dbReference>
<dbReference type="InterPro" id="IPR058093">
    <property type="entry name" value="LA_2272-like"/>
</dbReference>
<dbReference type="EMBL" id="SMGO01000003">
    <property type="protein sequence ID" value="TCK80830.1"/>
    <property type="molecule type" value="Genomic_DNA"/>
</dbReference>
<dbReference type="OrthoDB" id="5505971at2"/>
<organism evidence="1 2">
    <name type="scientific">Albibacterium bauzanense</name>
    <dbReference type="NCBI Taxonomy" id="653929"/>
    <lineage>
        <taxon>Bacteria</taxon>
        <taxon>Pseudomonadati</taxon>
        <taxon>Bacteroidota</taxon>
        <taxon>Sphingobacteriia</taxon>
        <taxon>Sphingobacteriales</taxon>
        <taxon>Sphingobacteriaceae</taxon>
        <taxon>Albibacterium</taxon>
    </lineage>
</organism>
<reference evidence="1 2" key="1">
    <citation type="submission" date="2019-03" db="EMBL/GenBank/DDBJ databases">
        <title>Genomic Encyclopedia of Archaeal and Bacterial Type Strains, Phase II (KMG-II): from individual species to whole genera.</title>
        <authorList>
            <person name="Goeker M."/>
        </authorList>
    </citation>
    <scope>NUCLEOTIDE SEQUENCE [LARGE SCALE GENOMIC DNA]</scope>
    <source>
        <strain evidence="1 2">DSM 22554</strain>
    </source>
</reference>
<keyword evidence="2" id="KW-1185">Reference proteome</keyword>
<dbReference type="Gene3D" id="2.60.40.1120">
    <property type="entry name" value="Carboxypeptidase-like, regulatory domain"/>
    <property type="match status" value="1"/>
</dbReference>
<evidence type="ECO:0008006" key="3">
    <source>
        <dbReference type="Google" id="ProtNLM"/>
    </source>
</evidence>
<name>A0A4R1LRH4_9SPHI</name>
<evidence type="ECO:0000313" key="1">
    <source>
        <dbReference type="EMBL" id="TCK80830.1"/>
    </source>
</evidence>
<comment type="caution">
    <text evidence="1">The sequence shown here is derived from an EMBL/GenBank/DDBJ whole genome shotgun (WGS) entry which is preliminary data.</text>
</comment>
<proteinExistence type="predicted"/>
<dbReference type="AlphaFoldDB" id="A0A4R1LRH4"/>
<dbReference type="InterPro" id="IPR008969">
    <property type="entry name" value="CarboxyPept-like_regulatory"/>
</dbReference>
<dbReference type="SUPFAM" id="SSF49464">
    <property type="entry name" value="Carboxypeptidase regulatory domain-like"/>
    <property type="match status" value="1"/>
</dbReference>
<sequence length="578" mass="63545">MPNIEHKSRQKWRANYSASLRFYLLIFICFLFTNNAIAQNYLTQLISIDVKDEKLSDVLDRISRSGNFYFSYSSSVIPKDSLVSISVKGVSIEEVLNKLLKGDYEYKEAPNYVILRLAPNRLQLVSEDNLEYDQIHTITGYVVDDLTGAKLANASVYEKSLLLSTLTDEKGYFKLKVKNPVNSLSLTISKEYYRDTTIVLLAPVLIKPGGSKNERYGYQPGDDLLKVERTAMGRFFVSSKQKLQSLNLGSFFAYTPFQTSITPGLSTHGSLSGQVINKFSINVLGGYTSGVNGVELGGGFNINKRNVNFLQAAGIFNLVGGSVNGVQLAGANNSVLDSVNGVQMAGIYNKVQGSVHGVQMTGGINIAKKEIQGLQMAGFANVSLAKTNGVQLAGLFNYSRNLKGLQIGFINVADTSSGVSIGAFNFIKDGYKNLILSNTEFNTINVGFKTGNAAFYTVLLGGGNFIQNQKAFTFGIGFGHDFIFNDRLFLSTELSTQNVYLGKWKELSNLYRAKTLLNLNISKRFGVFAGPAFNLFVDDRTAAVKGYKEDFPFTSYQGKQFSSASNGWIGWEFGITLF</sequence>
<gene>
    <name evidence="1" type="ORF">C8N28_2584</name>
</gene>